<dbReference type="Proteomes" id="UP000321234">
    <property type="component" value="Unassembled WGS sequence"/>
</dbReference>
<evidence type="ECO:0000256" key="1">
    <source>
        <dbReference type="ARBA" id="ARBA00023172"/>
    </source>
</evidence>
<gene>
    <name evidence="4" type="ORF">FMM08_22325</name>
</gene>
<reference evidence="4 5" key="1">
    <citation type="submission" date="2019-07" db="EMBL/GenBank/DDBJ databases">
        <title>Quadrisphaera sp. strain DD2A genome sequencing and assembly.</title>
        <authorList>
            <person name="Kim I."/>
        </authorList>
    </citation>
    <scope>NUCLEOTIDE SEQUENCE [LARGE SCALE GENOMIC DNA]</scope>
    <source>
        <strain evidence="4 5">DD2A</strain>
    </source>
</reference>
<dbReference type="InterPro" id="IPR050090">
    <property type="entry name" value="Tyrosine_recombinase_XerCD"/>
</dbReference>
<dbReference type="InterPro" id="IPR011010">
    <property type="entry name" value="DNA_brk_join_enz"/>
</dbReference>
<evidence type="ECO:0000313" key="5">
    <source>
        <dbReference type="Proteomes" id="UP000321234"/>
    </source>
</evidence>
<dbReference type="SUPFAM" id="SSF56349">
    <property type="entry name" value="DNA breaking-rejoining enzymes"/>
    <property type="match status" value="1"/>
</dbReference>
<dbReference type="PANTHER" id="PTHR30349:SF81">
    <property type="entry name" value="TYROSINE RECOMBINASE XERC"/>
    <property type="match status" value="1"/>
</dbReference>
<feature type="compositionally biased region" description="Basic and acidic residues" evidence="2">
    <location>
        <begin position="111"/>
        <end position="125"/>
    </location>
</feature>
<dbReference type="EMBL" id="VKAC01000021">
    <property type="protein sequence ID" value="TXR51587.1"/>
    <property type="molecule type" value="Genomic_DNA"/>
</dbReference>
<evidence type="ECO:0000259" key="3">
    <source>
        <dbReference type="PROSITE" id="PS51898"/>
    </source>
</evidence>
<sequence>MCHAGARTEHLSTERGHRVLVTTRKGGRTARVPLAPRTATAVETYLAGRTHGPLLVTRTGAGMDRHAIWRLLRRLARDAVPDKAASIHPHDLRHAFVTLSLDAGASLRDVQDAAGHADPRTTRRYDRARHHLDRHPTYALAGLLT</sequence>
<protein>
    <submittedName>
        <fullName evidence="4">Tyrosine-type recombinase/integrase</fullName>
    </submittedName>
</protein>
<dbReference type="InterPro" id="IPR002104">
    <property type="entry name" value="Integrase_catalytic"/>
</dbReference>
<organism evidence="4 5">
    <name type="scientific">Quadrisphaera setariae</name>
    <dbReference type="NCBI Taxonomy" id="2593304"/>
    <lineage>
        <taxon>Bacteria</taxon>
        <taxon>Bacillati</taxon>
        <taxon>Actinomycetota</taxon>
        <taxon>Actinomycetes</taxon>
        <taxon>Kineosporiales</taxon>
        <taxon>Kineosporiaceae</taxon>
        <taxon>Quadrisphaera</taxon>
    </lineage>
</organism>
<name>A0A5C8Z213_9ACTN</name>
<comment type="caution">
    <text evidence="4">The sequence shown here is derived from an EMBL/GenBank/DDBJ whole genome shotgun (WGS) entry which is preliminary data.</text>
</comment>
<proteinExistence type="predicted"/>
<dbReference type="Pfam" id="PF00589">
    <property type="entry name" value="Phage_integrase"/>
    <property type="match status" value="1"/>
</dbReference>
<dbReference type="PROSITE" id="PS51898">
    <property type="entry name" value="TYR_RECOMBINASE"/>
    <property type="match status" value="1"/>
</dbReference>
<dbReference type="OrthoDB" id="4137935at2"/>
<dbReference type="PANTHER" id="PTHR30349">
    <property type="entry name" value="PHAGE INTEGRASE-RELATED"/>
    <property type="match status" value="1"/>
</dbReference>
<accession>A0A5C8Z213</accession>
<keyword evidence="1" id="KW-0233">DNA recombination</keyword>
<dbReference type="GO" id="GO:0003677">
    <property type="term" value="F:DNA binding"/>
    <property type="evidence" value="ECO:0007669"/>
    <property type="project" value="InterPro"/>
</dbReference>
<feature type="region of interest" description="Disordered" evidence="2">
    <location>
        <begin position="111"/>
        <end position="130"/>
    </location>
</feature>
<dbReference type="GO" id="GO:0006310">
    <property type="term" value="P:DNA recombination"/>
    <property type="evidence" value="ECO:0007669"/>
    <property type="project" value="UniProtKB-KW"/>
</dbReference>
<dbReference type="RefSeq" id="WP_147928562.1">
    <property type="nucleotide sequence ID" value="NZ_VKAC01000021.1"/>
</dbReference>
<keyword evidence="5" id="KW-1185">Reference proteome</keyword>
<evidence type="ECO:0000313" key="4">
    <source>
        <dbReference type="EMBL" id="TXR51587.1"/>
    </source>
</evidence>
<dbReference type="GO" id="GO:0015074">
    <property type="term" value="P:DNA integration"/>
    <property type="evidence" value="ECO:0007669"/>
    <property type="project" value="InterPro"/>
</dbReference>
<feature type="domain" description="Tyr recombinase" evidence="3">
    <location>
        <begin position="1"/>
        <end position="141"/>
    </location>
</feature>
<evidence type="ECO:0000256" key="2">
    <source>
        <dbReference type="SAM" id="MobiDB-lite"/>
    </source>
</evidence>
<dbReference type="Gene3D" id="1.10.443.10">
    <property type="entry name" value="Intergrase catalytic core"/>
    <property type="match status" value="1"/>
</dbReference>
<dbReference type="AlphaFoldDB" id="A0A5C8Z213"/>
<dbReference type="InterPro" id="IPR013762">
    <property type="entry name" value="Integrase-like_cat_sf"/>
</dbReference>